<proteinExistence type="predicted"/>
<dbReference type="EMBL" id="GL734357">
    <property type="protein sequence ID" value="EFX61590.1"/>
    <property type="molecule type" value="Genomic_DNA"/>
</dbReference>
<dbReference type="KEGG" id="dpx:DAPPUDRAFT_18957"/>
<reference evidence="1 2" key="1">
    <citation type="journal article" date="2011" name="Science">
        <title>The ecoresponsive genome of Daphnia pulex.</title>
        <authorList>
            <person name="Colbourne J.K."/>
            <person name="Pfrender M.E."/>
            <person name="Gilbert D."/>
            <person name="Thomas W.K."/>
            <person name="Tucker A."/>
            <person name="Oakley T.H."/>
            <person name="Tokishita S."/>
            <person name="Aerts A."/>
            <person name="Arnold G.J."/>
            <person name="Basu M.K."/>
            <person name="Bauer D.J."/>
            <person name="Caceres C.E."/>
            <person name="Carmel L."/>
            <person name="Casola C."/>
            <person name="Choi J.H."/>
            <person name="Detter J.C."/>
            <person name="Dong Q."/>
            <person name="Dusheyko S."/>
            <person name="Eads B.D."/>
            <person name="Frohlich T."/>
            <person name="Geiler-Samerotte K.A."/>
            <person name="Gerlach D."/>
            <person name="Hatcher P."/>
            <person name="Jogdeo S."/>
            <person name="Krijgsveld J."/>
            <person name="Kriventseva E.V."/>
            <person name="Kultz D."/>
            <person name="Laforsch C."/>
            <person name="Lindquist E."/>
            <person name="Lopez J."/>
            <person name="Manak J.R."/>
            <person name="Muller J."/>
            <person name="Pangilinan J."/>
            <person name="Patwardhan R.P."/>
            <person name="Pitluck S."/>
            <person name="Pritham E.J."/>
            <person name="Rechtsteiner A."/>
            <person name="Rho M."/>
            <person name="Rogozin I.B."/>
            <person name="Sakarya O."/>
            <person name="Salamov A."/>
            <person name="Schaack S."/>
            <person name="Shapiro H."/>
            <person name="Shiga Y."/>
            <person name="Skalitzky C."/>
            <person name="Smith Z."/>
            <person name="Souvorov A."/>
            <person name="Sung W."/>
            <person name="Tang Z."/>
            <person name="Tsuchiya D."/>
            <person name="Tu H."/>
            <person name="Vos H."/>
            <person name="Wang M."/>
            <person name="Wolf Y.I."/>
            <person name="Yamagata H."/>
            <person name="Yamada T."/>
            <person name="Ye Y."/>
            <person name="Shaw J.R."/>
            <person name="Andrews J."/>
            <person name="Crease T.J."/>
            <person name="Tang H."/>
            <person name="Lucas S.M."/>
            <person name="Robertson H.M."/>
            <person name="Bork P."/>
            <person name="Koonin E.V."/>
            <person name="Zdobnov E.M."/>
            <person name="Grigoriev I.V."/>
            <person name="Lynch M."/>
            <person name="Boore J.L."/>
        </authorList>
    </citation>
    <scope>NUCLEOTIDE SEQUENCE [LARGE SCALE GENOMIC DNA]</scope>
</reference>
<dbReference type="HOGENOM" id="CLU_134783_1_0_1"/>
<dbReference type="AlphaFoldDB" id="E9I340"/>
<dbReference type="Proteomes" id="UP000000305">
    <property type="component" value="Unassembled WGS sequence"/>
</dbReference>
<gene>
    <name evidence="1" type="ORF">DAPPUDRAFT_18957</name>
</gene>
<dbReference type="OrthoDB" id="6537786at2759"/>
<accession>E9I340</accession>
<dbReference type="PhylomeDB" id="E9I340"/>
<dbReference type="eggNOG" id="KOG3516">
    <property type="taxonomic scope" value="Eukaryota"/>
</dbReference>
<feature type="non-terminal residue" evidence="1">
    <location>
        <position position="1"/>
    </location>
</feature>
<protein>
    <submittedName>
        <fullName evidence="1">Uncharacterized protein</fullName>
    </submittedName>
</protein>
<evidence type="ECO:0000313" key="2">
    <source>
        <dbReference type="Proteomes" id="UP000000305"/>
    </source>
</evidence>
<evidence type="ECO:0000313" key="1">
    <source>
        <dbReference type="EMBL" id="EFX61590.1"/>
    </source>
</evidence>
<dbReference type="OMA" id="GIDENCV"/>
<name>E9I340_DAPPU</name>
<organism evidence="1 2">
    <name type="scientific">Daphnia pulex</name>
    <name type="common">Water flea</name>
    <dbReference type="NCBI Taxonomy" id="6669"/>
    <lineage>
        <taxon>Eukaryota</taxon>
        <taxon>Metazoa</taxon>
        <taxon>Ecdysozoa</taxon>
        <taxon>Arthropoda</taxon>
        <taxon>Crustacea</taxon>
        <taxon>Branchiopoda</taxon>
        <taxon>Diplostraca</taxon>
        <taxon>Cladocera</taxon>
        <taxon>Anomopoda</taxon>
        <taxon>Daphniidae</taxon>
        <taxon>Daphnia</taxon>
    </lineage>
</organism>
<sequence length="87" mass="9506">WNDKGGIAKYFWSGNNTDTHTCQCGIDENCVETSFKCNCDSAAPIQLSDDGVITDKTILPITRLNFGRTQLETSSGVHTLGRFECTG</sequence>
<dbReference type="InParanoid" id="E9I340"/>
<feature type="non-terminal residue" evidence="1">
    <location>
        <position position="87"/>
    </location>
</feature>
<keyword evidence="2" id="KW-1185">Reference proteome</keyword>